<evidence type="ECO:0000313" key="2">
    <source>
        <dbReference type="Proteomes" id="UP000798662"/>
    </source>
</evidence>
<keyword evidence="2" id="KW-1185">Reference proteome</keyword>
<sequence>MAGVAAGRAGPCHATAARMLTLHLRGANPVGLADPDWHPAVAVQATALCLLPGPAAVASVRVASPRKYWPATIAGAPMRLWLAAAGGTAAAATPTGGSVAPPAPTHPRRLVRGGSRRRRGRS</sequence>
<dbReference type="Proteomes" id="UP000798662">
    <property type="component" value="Chromosome 2"/>
</dbReference>
<reference evidence="1" key="1">
    <citation type="submission" date="2019-11" db="EMBL/GenBank/DDBJ databases">
        <title>Nori genome reveals adaptations in red seaweeds to the harsh intertidal environment.</title>
        <authorList>
            <person name="Wang D."/>
            <person name="Mao Y."/>
        </authorList>
    </citation>
    <scope>NUCLEOTIDE SEQUENCE</scope>
    <source>
        <tissue evidence="1">Gametophyte</tissue>
    </source>
</reference>
<gene>
    <name evidence="1" type="ORF">I4F81_009412</name>
</gene>
<evidence type="ECO:0000313" key="1">
    <source>
        <dbReference type="EMBL" id="KAK1866900.1"/>
    </source>
</evidence>
<protein>
    <submittedName>
        <fullName evidence="1">Uncharacterized protein</fullName>
    </submittedName>
</protein>
<comment type="caution">
    <text evidence="1">The sequence shown here is derived from an EMBL/GenBank/DDBJ whole genome shotgun (WGS) entry which is preliminary data.</text>
</comment>
<organism evidence="1 2">
    <name type="scientific">Pyropia yezoensis</name>
    <name type="common">Susabi-nori</name>
    <name type="synonym">Porphyra yezoensis</name>
    <dbReference type="NCBI Taxonomy" id="2788"/>
    <lineage>
        <taxon>Eukaryota</taxon>
        <taxon>Rhodophyta</taxon>
        <taxon>Bangiophyceae</taxon>
        <taxon>Bangiales</taxon>
        <taxon>Bangiaceae</taxon>
        <taxon>Pyropia</taxon>
    </lineage>
</organism>
<dbReference type="EMBL" id="CM020619">
    <property type="protein sequence ID" value="KAK1866900.1"/>
    <property type="molecule type" value="Genomic_DNA"/>
</dbReference>
<proteinExistence type="predicted"/>
<accession>A0ACC3CAA0</accession>
<name>A0ACC3CAA0_PYRYE</name>